<feature type="domain" description="Multidrug resistance protein MdtA-like C-terminal permuted SH3" evidence="9">
    <location>
        <begin position="319"/>
        <end position="375"/>
    </location>
</feature>
<evidence type="ECO:0000259" key="5">
    <source>
        <dbReference type="Pfam" id="PF19335"/>
    </source>
</evidence>
<dbReference type="GO" id="GO:0015679">
    <property type="term" value="P:plasma membrane copper ion transport"/>
    <property type="evidence" value="ECO:0007669"/>
    <property type="project" value="TreeGrafter"/>
</dbReference>
<reference evidence="10 11" key="1">
    <citation type="submission" date="2017-05" db="EMBL/GenBank/DDBJ databases">
        <title>Thiocyanate degradation by Thiohalobacter thiocyanaticus FOKN1.</title>
        <authorList>
            <person name="Oshiki M."/>
            <person name="Fukushima T."/>
            <person name="Kawano S."/>
            <person name="Nakagawa J."/>
        </authorList>
    </citation>
    <scope>NUCLEOTIDE SEQUENCE [LARGE SCALE GENOMIC DNA]</scope>
    <source>
        <strain evidence="10 11">FOKN1</strain>
    </source>
</reference>
<dbReference type="GO" id="GO:0060003">
    <property type="term" value="P:copper ion export"/>
    <property type="evidence" value="ECO:0007669"/>
    <property type="project" value="TreeGrafter"/>
</dbReference>
<evidence type="ECO:0000259" key="7">
    <source>
        <dbReference type="Pfam" id="PF25919"/>
    </source>
</evidence>
<dbReference type="InterPro" id="IPR006143">
    <property type="entry name" value="RND_pump_MFP"/>
</dbReference>
<comment type="similarity">
    <text evidence="1">Belongs to the membrane fusion protein (MFP) (TC 8.A.1) family.</text>
</comment>
<feature type="domain" description="CusB-like beta-barrel" evidence="8">
    <location>
        <begin position="236"/>
        <end position="310"/>
    </location>
</feature>
<dbReference type="Gene3D" id="2.40.50.320">
    <property type="entry name" value="Copper binding periplasmic protein CusF"/>
    <property type="match status" value="1"/>
</dbReference>
<dbReference type="GO" id="GO:0030288">
    <property type="term" value="C:outer membrane-bounded periplasmic space"/>
    <property type="evidence" value="ECO:0007669"/>
    <property type="project" value="TreeGrafter"/>
</dbReference>
<dbReference type="GO" id="GO:0022857">
    <property type="term" value="F:transmembrane transporter activity"/>
    <property type="evidence" value="ECO:0007669"/>
    <property type="project" value="InterPro"/>
</dbReference>
<dbReference type="GO" id="GO:0016020">
    <property type="term" value="C:membrane"/>
    <property type="evidence" value="ECO:0007669"/>
    <property type="project" value="InterPro"/>
</dbReference>
<keyword evidence="4" id="KW-0406">Ion transport</keyword>
<sequence>MALGLGGCGQDRESGAAAAEAGAAAAAGTSAGKNGEREILYWVAPMDPNYRRDRPGKSPMGMDLVPVYADEAGDRLEIDPVMVQNLGVRTAEVQRERLWRRIDTVGYVDYNENYISHIHLRTDGWIDRLYVKSDGERVQKGDVLFEVYSRELVNAQEEYLQALNTGNAGLKLASHERLQALGMSPAQIDRLGRTRKVEQRVAYHARQDGIVAALNIREGMYVQPKTEVMTLADLSSVWLMADVFERQADWVEVGQPAEVRLPYLPGEVWEGEVEFVYPTLDARTHTLKVRLRFDNLQERLKPDMYADVRIFAGASEPGLVIPLEALIRTGENERVILALGEGRFSAREVVSGIESGDWVEIRRGLAEGDRVVTSGQFLIDSEASIRGTLNRLDAAGDESDSARPAMAQEPVAGMGTVQEVKADAGRLNITHQPIEALGWPGMTMDFRVAESVDLGAVEAGDEVHFVLTPDGDGGYRIGELHVMEAQQ</sequence>
<dbReference type="Pfam" id="PF25919">
    <property type="entry name" value="BSH_CusB"/>
    <property type="match status" value="1"/>
</dbReference>
<keyword evidence="11" id="KW-1185">Reference proteome</keyword>
<proteinExistence type="inferred from homology"/>
<evidence type="ECO:0000259" key="8">
    <source>
        <dbReference type="Pfam" id="PF25954"/>
    </source>
</evidence>
<dbReference type="InterPro" id="IPR042230">
    <property type="entry name" value="CusF_sf"/>
</dbReference>
<evidence type="ECO:0000259" key="9">
    <source>
        <dbReference type="Pfam" id="PF25967"/>
    </source>
</evidence>
<gene>
    <name evidence="10" type="ORF">FOKN1_0508</name>
</gene>
<dbReference type="Pfam" id="PF25967">
    <property type="entry name" value="RND-MFP_C"/>
    <property type="match status" value="1"/>
</dbReference>
<dbReference type="InterPro" id="IPR058792">
    <property type="entry name" value="Beta-barrel_RND_2"/>
</dbReference>
<dbReference type="InterPro" id="IPR045800">
    <property type="entry name" value="HMBD"/>
</dbReference>
<dbReference type="KEGG" id="ttc:FOKN1_0508"/>
<organism evidence="10 11">
    <name type="scientific">Thiohalobacter thiocyanaticus</name>
    <dbReference type="NCBI Taxonomy" id="585455"/>
    <lineage>
        <taxon>Bacteria</taxon>
        <taxon>Pseudomonadati</taxon>
        <taxon>Pseudomonadota</taxon>
        <taxon>Gammaproteobacteria</taxon>
        <taxon>Thiohalobacterales</taxon>
        <taxon>Thiohalobacteraceae</taxon>
        <taxon>Thiohalobacter</taxon>
    </lineage>
</organism>
<evidence type="ECO:0000259" key="6">
    <source>
        <dbReference type="Pfam" id="PF25869"/>
    </source>
</evidence>
<dbReference type="InterPro" id="IPR051909">
    <property type="entry name" value="MFP_Cation_Efflux"/>
</dbReference>
<keyword evidence="2" id="KW-0813">Transport</keyword>
<dbReference type="InterPro" id="IPR021647">
    <property type="entry name" value="CusF_Ec"/>
</dbReference>
<dbReference type="InterPro" id="IPR058790">
    <property type="entry name" value="BSH_CusB"/>
</dbReference>
<dbReference type="SUPFAM" id="SSF111369">
    <property type="entry name" value="HlyD-like secretion proteins"/>
    <property type="match status" value="1"/>
</dbReference>
<dbReference type="Pfam" id="PF25954">
    <property type="entry name" value="Beta-barrel_RND_2"/>
    <property type="match status" value="1"/>
</dbReference>
<dbReference type="Gene3D" id="2.40.30.170">
    <property type="match status" value="1"/>
</dbReference>
<name>A0A1Z4VNA2_9GAMM</name>
<evidence type="ECO:0000256" key="1">
    <source>
        <dbReference type="ARBA" id="ARBA00009477"/>
    </source>
</evidence>
<feature type="domain" description="CusB-like barrel-sandwich hybrid" evidence="7">
    <location>
        <begin position="116"/>
        <end position="231"/>
    </location>
</feature>
<dbReference type="Proteomes" id="UP000218765">
    <property type="component" value="Chromosome"/>
</dbReference>
<dbReference type="Pfam" id="PF19335">
    <property type="entry name" value="HMBD"/>
    <property type="match status" value="1"/>
</dbReference>
<feature type="domain" description="CusB-like three alpha-helical bundle" evidence="6">
    <location>
        <begin position="151"/>
        <end position="198"/>
    </location>
</feature>
<dbReference type="EMBL" id="AP018052">
    <property type="protein sequence ID" value="BAZ92912.1"/>
    <property type="molecule type" value="Genomic_DNA"/>
</dbReference>
<evidence type="ECO:0000313" key="11">
    <source>
        <dbReference type="Proteomes" id="UP000218765"/>
    </source>
</evidence>
<accession>A0A1Z4VNA2</accession>
<feature type="domain" description="Heavy metal binding" evidence="5">
    <location>
        <begin position="41"/>
        <end position="67"/>
    </location>
</feature>
<evidence type="ECO:0000256" key="2">
    <source>
        <dbReference type="ARBA" id="ARBA00022448"/>
    </source>
</evidence>
<dbReference type="PANTHER" id="PTHR30097">
    <property type="entry name" value="CATION EFFLUX SYSTEM PROTEIN CUSB"/>
    <property type="match status" value="1"/>
</dbReference>
<dbReference type="InterPro" id="IPR058627">
    <property type="entry name" value="MdtA-like_C"/>
</dbReference>
<dbReference type="NCBIfam" id="TIGR01730">
    <property type="entry name" value="RND_mfp"/>
    <property type="match status" value="1"/>
</dbReference>
<protein>
    <submittedName>
        <fullName evidence="10">Membrane fusion protein</fullName>
    </submittedName>
</protein>
<evidence type="ECO:0000256" key="3">
    <source>
        <dbReference type="ARBA" id="ARBA00022729"/>
    </source>
</evidence>
<dbReference type="PANTHER" id="PTHR30097:SF15">
    <property type="entry name" value="CATION EFFLUX SYSTEM PROTEIN CUSB"/>
    <property type="match status" value="1"/>
</dbReference>
<dbReference type="InterPro" id="IPR058791">
    <property type="entry name" value="3HB_CusB"/>
</dbReference>
<dbReference type="GO" id="GO:0046914">
    <property type="term" value="F:transition metal ion binding"/>
    <property type="evidence" value="ECO:0007669"/>
    <property type="project" value="TreeGrafter"/>
</dbReference>
<evidence type="ECO:0000313" key="10">
    <source>
        <dbReference type="EMBL" id="BAZ92912.1"/>
    </source>
</evidence>
<dbReference type="Pfam" id="PF11604">
    <property type="entry name" value="CusF_Ec"/>
    <property type="match status" value="1"/>
</dbReference>
<dbReference type="AlphaFoldDB" id="A0A1Z4VNA2"/>
<dbReference type="FunFam" id="2.40.30.170:FF:000010">
    <property type="entry name" value="Efflux RND transporter periplasmic adaptor subunit"/>
    <property type="match status" value="1"/>
</dbReference>
<dbReference type="Pfam" id="PF25869">
    <property type="entry name" value="3HB_CusB"/>
    <property type="match status" value="1"/>
</dbReference>
<keyword evidence="3" id="KW-0732">Signal</keyword>
<evidence type="ECO:0000256" key="4">
    <source>
        <dbReference type="ARBA" id="ARBA00023065"/>
    </source>
</evidence>
<dbReference type="Gene3D" id="2.40.420.20">
    <property type="match status" value="1"/>
</dbReference>
<dbReference type="FunFam" id="2.40.420.20:FF:000003">
    <property type="entry name" value="Cation efflux system protein cusB"/>
    <property type="match status" value="1"/>
</dbReference>
<dbReference type="Gene3D" id="6.10.140.730">
    <property type="match status" value="1"/>
</dbReference>